<proteinExistence type="inferred from homology"/>
<dbReference type="InterPro" id="IPR015908">
    <property type="entry name" value="Allantoicase_dom"/>
</dbReference>
<evidence type="ECO:0000313" key="3">
    <source>
        <dbReference type="EMBL" id="KAH6593853.1"/>
    </source>
</evidence>
<dbReference type="NCBIfam" id="TIGR02961">
    <property type="entry name" value="allantoicase"/>
    <property type="match status" value="1"/>
</dbReference>
<sequence>MSAPLPLAHALPSSTLDSYKTYPDLAVETNGGKILFATDDFFAVAENMIAASNPVWDEAKYTEHGWETRRKRTLGHDWCIIKLGLPGQIIAVDADTAFFTGNNVPAISIQAACLTDAQVALVPRRSEMGSKATEQETEAALALASHNWTCILPMTPLGAGYPETRHNVIQIPNLNDASTTPEGSKVTQQRWTHLRVNVYPDGGLARLRVYGVVIPDWKTLLQEHALGSSSLIDLGSLSNGGKALKWSNAHYGSPMQLLAVRRSLGMFDGWETSRNPQRPREYVMGSDGMLEMPGSEWAIVALGTRGAVLRVIVDTNHYKGNYPESCVVQGVDLSNAADDPLQMLSNDQQSLDWFDILPRTSLGPHHEHDVDVSRFVMQANGLPRACTHVRLVMYPDGGVSRLRLFGSIVPQSS</sequence>
<gene>
    <name evidence="3" type="ORF">BASA50_007079</name>
</gene>
<dbReference type="SUPFAM" id="SSF49785">
    <property type="entry name" value="Galactose-binding domain-like"/>
    <property type="match status" value="2"/>
</dbReference>
<accession>A0ABQ8F870</accession>
<dbReference type="Gene3D" id="2.60.120.260">
    <property type="entry name" value="Galactose-binding domain-like"/>
    <property type="match status" value="2"/>
</dbReference>
<organism evidence="3 4">
    <name type="scientific">Batrachochytrium salamandrivorans</name>
    <dbReference type="NCBI Taxonomy" id="1357716"/>
    <lineage>
        <taxon>Eukaryota</taxon>
        <taxon>Fungi</taxon>
        <taxon>Fungi incertae sedis</taxon>
        <taxon>Chytridiomycota</taxon>
        <taxon>Chytridiomycota incertae sedis</taxon>
        <taxon>Chytridiomycetes</taxon>
        <taxon>Rhizophydiales</taxon>
        <taxon>Rhizophydiales incertae sedis</taxon>
        <taxon>Batrachochytrium</taxon>
    </lineage>
</organism>
<dbReference type="EMBL" id="JAFCIX010000344">
    <property type="protein sequence ID" value="KAH6593853.1"/>
    <property type="molecule type" value="Genomic_DNA"/>
</dbReference>
<feature type="domain" description="Allantoicase" evidence="2">
    <location>
        <begin position="240"/>
        <end position="408"/>
    </location>
</feature>
<dbReference type="HAMAP" id="MF_00813">
    <property type="entry name" value="Allantoicase"/>
    <property type="match status" value="1"/>
</dbReference>
<evidence type="ECO:0000313" key="4">
    <source>
        <dbReference type="Proteomes" id="UP001648503"/>
    </source>
</evidence>
<dbReference type="Pfam" id="PF03561">
    <property type="entry name" value="Allantoicase"/>
    <property type="match status" value="2"/>
</dbReference>
<dbReference type="InterPro" id="IPR008979">
    <property type="entry name" value="Galactose-bd-like_sf"/>
</dbReference>
<comment type="similarity">
    <text evidence="1">Belongs to the allantoicase family.</text>
</comment>
<evidence type="ECO:0000256" key="1">
    <source>
        <dbReference type="ARBA" id="ARBA00009242"/>
    </source>
</evidence>
<keyword evidence="4" id="KW-1185">Reference proteome</keyword>
<dbReference type="Proteomes" id="UP001648503">
    <property type="component" value="Unassembled WGS sequence"/>
</dbReference>
<evidence type="ECO:0000259" key="2">
    <source>
        <dbReference type="Pfam" id="PF03561"/>
    </source>
</evidence>
<dbReference type="PANTHER" id="PTHR12045">
    <property type="entry name" value="ALLANTOICASE"/>
    <property type="match status" value="1"/>
</dbReference>
<dbReference type="PANTHER" id="PTHR12045:SF3">
    <property type="entry name" value="INACTIVE ALLANTOICASE-RELATED"/>
    <property type="match status" value="1"/>
</dbReference>
<dbReference type="PIRSF" id="PIRSF016516">
    <property type="entry name" value="Allantoicase"/>
    <property type="match status" value="1"/>
</dbReference>
<protein>
    <recommendedName>
        <fullName evidence="2">Allantoicase domain-containing protein</fullName>
    </recommendedName>
</protein>
<feature type="domain" description="Allantoicase" evidence="2">
    <location>
        <begin position="31"/>
        <end position="213"/>
    </location>
</feature>
<name>A0ABQ8F870_9FUNG</name>
<dbReference type="InterPro" id="IPR005164">
    <property type="entry name" value="Allantoicase"/>
</dbReference>
<reference evidence="3 4" key="1">
    <citation type="submission" date="2021-02" db="EMBL/GenBank/DDBJ databases">
        <title>Variation within the Batrachochytrium salamandrivorans European outbreak.</title>
        <authorList>
            <person name="Kelly M."/>
            <person name="Pasmans F."/>
            <person name="Shea T.P."/>
            <person name="Munoz J.F."/>
            <person name="Carranza S."/>
            <person name="Cuomo C.A."/>
            <person name="Martel A."/>
        </authorList>
    </citation>
    <scope>NUCLEOTIDE SEQUENCE [LARGE SCALE GENOMIC DNA]</scope>
    <source>
        <strain evidence="3 4">AMFP18/2</strain>
    </source>
</reference>
<comment type="caution">
    <text evidence="3">The sequence shown here is derived from an EMBL/GenBank/DDBJ whole genome shotgun (WGS) entry which is preliminary data.</text>
</comment>